<evidence type="ECO:0000313" key="2">
    <source>
        <dbReference type="EMBL" id="CAB1419330.1"/>
    </source>
</evidence>
<dbReference type="Proteomes" id="UP001153269">
    <property type="component" value="Unassembled WGS sequence"/>
</dbReference>
<name>A0A9N7TUF6_PLEPL</name>
<protein>
    <submittedName>
        <fullName evidence="2">Uncharacterized protein</fullName>
    </submittedName>
</protein>
<organism evidence="2 3">
    <name type="scientific">Pleuronectes platessa</name>
    <name type="common">European plaice</name>
    <dbReference type="NCBI Taxonomy" id="8262"/>
    <lineage>
        <taxon>Eukaryota</taxon>
        <taxon>Metazoa</taxon>
        <taxon>Chordata</taxon>
        <taxon>Craniata</taxon>
        <taxon>Vertebrata</taxon>
        <taxon>Euteleostomi</taxon>
        <taxon>Actinopterygii</taxon>
        <taxon>Neopterygii</taxon>
        <taxon>Teleostei</taxon>
        <taxon>Neoteleostei</taxon>
        <taxon>Acanthomorphata</taxon>
        <taxon>Carangaria</taxon>
        <taxon>Pleuronectiformes</taxon>
        <taxon>Pleuronectoidei</taxon>
        <taxon>Pleuronectidae</taxon>
        <taxon>Pleuronectes</taxon>
    </lineage>
</organism>
<comment type="caution">
    <text evidence="2">The sequence shown here is derived from an EMBL/GenBank/DDBJ whole genome shotgun (WGS) entry which is preliminary data.</text>
</comment>
<gene>
    <name evidence="2" type="ORF">PLEPLA_LOCUS7161</name>
</gene>
<proteinExistence type="predicted"/>
<keyword evidence="3" id="KW-1185">Reference proteome</keyword>
<accession>A0A9N7TUF6</accession>
<sequence>MRPGESSEGSRSARGGCVDAEHFTDSGCLEHPSSAQRRTQRGTTERRMRGTCGRMTDRGATATRCFLWSLVLWSLSSRAQGGADTNLTIHHRIVRRQDGRVEEEVEEGRAALLSLNSTSPVFPFSRPPAPLFSSPSALRFLSSPLAPPFIYLVCDDGYAHVPQTHGNTARRLISPAGSVRLFLGALSSQLEATAVTSSPLLSSPLLIIHLPSYSDAPTMRLTTTHLKTRMLTATKTAETCQTEEWQVCWSDSDTGFELGVAFPPRGRSIRNDAKPEMSTDQFFAFEVF</sequence>
<reference evidence="2" key="1">
    <citation type="submission" date="2020-03" db="EMBL/GenBank/DDBJ databases">
        <authorList>
            <person name="Weist P."/>
        </authorList>
    </citation>
    <scope>NUCLEOTIDE SEQUENCE</scope>
</reference>
<evidence type="ECO:0000313" key="3">
    <source>
        <dbReference type="Proteomes" id="UP001153269"/>
    </source>
</evidence>
<dbReference type="EMBL" id="CADEAL010000380">
    <property type="protein sequence ID" value="CAB1419330.1"/>
    <property type="molecule type" value="Genomic_DNA"/>
</dbReference>
<evidence type="ECO:0000256" key="1">
    <source>
        <dbReference type="SAM" id="MobiDB-lite"/>
    </source>
</evidence>
<dbReference type="AlphaFoldDB" id="A0A9N7TUF6"/>
<feature type="region of interest" description="Disordered" evidence="1">
    <location>
        <begin position="28"/>
        <end position="49"/>
    </location>
</feature>